<dbReference type="Proteomes" id="UP001281147">
    <property type="component" value="Unassembled WGS sequence"/>
</dbReference>
<accession>A0ACC3MJ62</accession>
<dbReference type="EMBL" id="JAUTXU010000236">
    <property type="protein sequence ID" value="KAK3696785.1"/>
    <property type="molecule type" value="Genomic_DNA"/>
</dbReference>
<evidence type="ECO:0000313" key="2">
    <source>
        <dbReference type="Proteomes" id="UP001281147"/>
    </source>
</evidence>
<organism evidence="1 2">
    <name type="scientific">Vermiconidia calcicola</name>
    <dbReference type="NCBI Taxonomy" id="1690605"/>
    <lineage>
        <taxon>Eukaryota</taxon>
        <taxon>Fungi</taxon>
        <taxon>Dikarya</taxon>
        <taxon>Ascomycota</taxon>
        <taxon>Pezizomycotina</taxon>
        <taxon>Dothideomycetes</taxon>
        <taxon>Dothideomycetidae</taxon>
        <taxon>Mycosphaerellales</taxon>
        <taxon>Extremaceae</taxon>
        <taxon>Vermiconidia</taxon>
    </lineage>
</organism>
<gene>
    <name evidence="1" type="ORF">LTR37_017809</name>
</gene>
<evidence type="ECO:0000313" key="1">
    <source>
        <dbReference type="EMBL" id="KAK3696785.1"/>
    </source>
</evidence>
<comment type="caution">
    <text evidence="1">The sequence shown here is derived from an EMBL/GenBank/DDBJ whole genome shotgun (WGS) entry which is preliminary data.</text>
</comment>
<protein>
    <submittedName>
        <fullName evidence="1">Uncharacterized protein</fullName>
    </submittedName>
</protein>
<keyword evidence="2" id="KW-1185">Reference proteome</keyword>
<name>A0ACC3MJ62_9PEZI</name>
<sequence length="326" mass="36225">MSDAKNQNKVGNRPKLSKLDTTMANPVNQSKDANKPKLPKLDTKMVKPIDQIKEEAASTNPTKSSTRSATSDPSLRVMQSQENLARRSTETSKENKPGKSDSHHSKRHTNADSSEERSASTADATRAANGSRIQDANSHTTTRSHSEKPRQTTTDVAKKGGQPSDSSKDSLNPVGRENDRKVGSQQPKTESRSTEEMHYAEPVDYASASETSLKHAQLVNDISKLQGDYWVLNASVHQISHNAEALSETVNRELECIAKAMENLFGTIKTSQEEQRVFTSTVTDGFRQMNKARAPQHQGYQQMPPPDPYAGYSDQWVCRPENRRYK</sequence>
<proteinExistence type="predicted"/>
<reference evidence="1" key="1">
    <citation type="submission" date="2023-07" db="EMBL/GenBank/DDBJ databases">
        <title>Black Yeasts Isolated from many extreme environments.</title>
        <authorList>
            <person name="Coleine C."/>
            <person name="Stajich J.E."/>
            <person name="Selbmann L."/>
        </authorList>
    </citation>
    <scope>NUCLEOTIDE SEQUENCE</scope>
    <source>
        <strain evidence="1">CCFEE 5714</strain>
    </source>
</reference>